<keyword evidence="1" id="KW-1133">Transmembrane helix</keyword>
<evidence type="ECO:0008006" key="4">
    <source>
        <dbReference type="Google" id="ProtNLM"/>
    </source>
</evidence>
<name>A0ABR1DUS5_NECAM</name>
<keyword evidence="1" id="KW-0812">Transmembrane</keyword>
<comment type="caution">
    <text evidence="2">The sequence shown here is derived from an EMBL/GenBank/DDBJ whole genome shotgun (WGS) entry which is preliminary data.</text>
</comment>
<organism evidence="2 3">
    <name type="scientific">Necator americanus</name>
    <name type="common">Human hookworm</name>
    <dbReference type="NCBI Taxonomy" id="51031"/>
    <lineage>
        <taxon>Eukaryota</taxon>
        <taxon>Metazoa</taxon>
        <taxon>Ecdysozoa</taxon>
        <taxon>Nematoda</taxon>
        <taxon>Chromadorea</taxon>
        <taxon>Rhabditida</taxon>
        <taxon>Rhabditina</taxon>
        <taxon>Rhabditomorpha</taxon>
        <taxon>Strongyloidea</taxon>
        <taxon>Ancylostomatidae</taxon>
        <taxon>Bunostominae</taxon>
        <taxon>Necator</taxon>
    </lineage>
</organism>
<dbReference type="EMBL" id="JAVFWL010000005">
    <property type="protein sequence ID" value="KAK6754191.1"/>
    <property type="molecule type" value="Genomic_DNA"/>
</dbReference>
<sequence>MFVVLVVLLLMVLVSMTLVVMFMMMVFSMDGCCSGSLSDELEELEVSFSAAFTWCSWCLWCFFSWCL</sequence>
<dbReference type="Proteomes" id="UP001303046">
    <property type="component" value="Unassembled WGS sequence"/>
</dbReference>
<reference evidence="2 3" key="1">
    <citation type="submission" date="2023-08" db="EMBL/GenBank/DDBJ databases">
        <title>A Necator americanus chromosomal reference genome.</title>
        <authorList>
            <person name="Ilik V."/>
            <person name="Petrzelkova K.J."/>
            <person name="Pardy F."/>
            <person name="Fuh T."/>
            <person name="Niatou-Singa F.S."/>
            <person name="Gouil Q."/>
            <person name="Baker L."/>
            <person name="Ritchie M.E."/>
            <person name="Jex A.R."/>
            <person name="Gazzola D."/>
            <person name="Li H."/>
            <person name="Toshio Fujiwara R."/>
            <person name="Zhan B."/>
            <person name="Aroian R.V."/>
            <person name="Pafco B."/>
            <person name="Schwarz E.M."/>
        </authorList>
    </citation>
    <scope>NUCLEOTIDE SEQUENCE [LARGE SCALE GENOMIC DNA]</scope>
    <source>
        <strain evidence="2 3">Aroian</strain>
        <tissue evidence="2">Whole animal</tissue>
    </source>
</reference>
<accession>A0ABR1DUS5</accession>
<gene>
    <name evidence="2" type="primary">Necator_chrV.g18078</name>
    <name evidence="2" type="ORF">RB195_013287</name>
</gene>
<keyword evidence="3" id="KW-1185">Reference proteome</keyword>
<evidence type="ECO:0000256" key="1">
    <source>
        <dbReference type="SAM" id="Phobius"/>
    </source>
</evidence>
<feature type="transmembrane region" description="Helical" evidence="1">
    <location>
        <begin position="48"/>
        <end position="66"/>
    </location>
</feature>
<protein>
    <recommendedName>
        <fullName evidence="4">Secreted peptide</fullName>
    </recommendedName>
</protein>
<evidence type="ECO:0000313" key="3">
    <source>
        <dbReference type="Proteomes" id="UP001303046"/>
    </source>
</evidence>
<evidence type="ECO:0000313" key="2">
    <source>
        <dbReference type="EMBL" id="KAK6754191.1"/>
    </source>
</evidence>
<keyword evidence="1" id="KW-0472">Membrane</keyword>
<proteinExistence type="predicted"/>